<evidence type="ECO:0000313" key="7">
    <source>
        <dbReference type="EMBL" id="EGY28776.1"/>
    </source>
</evidence>
<keyword evidence="3" id="KW-0233">DNA recombination</keyword>
<protein>
    <submittedName>
        <fullName evidence="7">Site-specific recombinase protein</fullName>
    </submittedName>
</protein>
<keyword evidence="8" id="KW-1185">Reference proteome</keyword>
<dbReference type="GO" id="GO:0015074">
    <property type="term" value="P:DNA integration"/>
    <property type="evidence" value="ECO:0007669"/>
    <property type="project" value="UniProtKB-KW"/>
</dbReference>
<dbReference type="GO" id="GO:0000150">
    <property type="term" value="F:DNA strand exchange activity"/>
    <property type="evidence" value="ECO:0007669"/>
    <property type="project" value="InterPro"/>
</dbReference>
<evidence type="ECO:0000256" key="1">
    <source>
        <dbReference type="ARBA" id="ARBA00022908"/>
    </source>
</evidence>
<dbReference type="Pfam" id="PF00239">
    <property type="entry name" value="Resolvase"/>
    <property type="match status" value="1"/>
</dbReference>
<dbReference type="InterPro" id="IPR036162">
    <property type="entry name" value="Resolvase-like_N_sf"/>
</dbReference>
<name>G2GZQ6_9ENTR</name>
<reference evidence="7 8" key="1">
    <citation type="journal article" date="2012" name="Genome Res.">
        <title>Genomic basis of endosymbiont-conferred protection against an insect parasitoid.</title>
        <authorList>
            <person name="Hansen A.K."/>
            <person name="Vorburger C."/>
            <person name="Moran N.A."/>
        </authorList>
    </citation>
    <scope>NUCLEOTIDE SEQUENCE [LARGE SCALE GENOMIC DNA]</scope>
    <source>
        <strain evidence="8">R5.15</strain>
    </source>
</reference>
<evidence type="ECO:0000313" key="8">
    <source>
        <dbReference type="Proteomes" id="UP000004116"/>
    </source>
</evidence>
<evidence type="ECO:0000256" key="3">
    <source>
        <dbReference type="ARBA" id="ARBA00023172"/>
    </source>
</evidence>
<gene>
    <name evidence="7" type="ORF">Rin_00012830</name>
</gene>
<dbReference type="RefSeq" id="WP_006706941.1">
    <property type="nucleotide sequence ID" value="NZ_AGCA01000309.1"/>
</dbReference>
<evidence type="ECO:0000256" key="2">
    <source>
        <dbReference type="ARBA" id="ARBA00023125"/>
    </source>
</evidence>
<keyword evidence="1" id="KW-0229">DNA integration</keyword>
<organism evidence="7 8">
    <name type="scientific">Candidatus Regiella insecticola 5.15</name>
    <dbReference type="NCBI Taxonomy" id="1005043"/>
    <lineage>
        <taxon>Bacteria</taxon>
        <taxon>Pseudomonadati</taxon>
        <taxon>Pseudomonadota</taxon>
        <taxon>Gammaproteobacteria</taxon>
        <taxon>Enterobacterales</taxon>
        <taxon>Enterobacteriaceae</taxon>
        <taxon>aphid secondary symbionts</taxon>
        <taxon>Candidatus Regiella</taxon>
    </lineage>
</organism>
<dbReference type="EMBL" id="AGCA01000309">
    <property type="protein sequence ID" value="EGY28776.1"/>
    <property type="molecule type" value="Genomic_DNA"/>
</dbReference>
<feature type="non-terminal residue" evidence="7">
    <location>
        <position position="53"/>
    </location>
</feature>
<comment type="caution">
    <text evidence="7">The sequence shown here is derived from an EMBL/GenBank/DDBJ whole genome shotgun (WGS) entry which is preliminary data.</text>
</comment>
<dbReference type="Proteomes" id="UP000004116">
    <property type="component" value="Unassembled WGS sequence"/>
</dbReference>
<dbReference type="InterPro" id="IPR006119">
    <property type="entry name" value="Resolv_N"/>
</dbReference>
<dbReference type="CDD" id="cd03768">
    <property type="entry name" value="SR_ResInv"/>
    <property type="match status" value="1"/>
</dbReference>
<dbReference type="PROSITE" id="PS00397">
    <property type="entry name" value="RECOMBINASES_1"/>
    <property type="match status" value="1"/>
</dbReference>
<dbReference type="InterPro" id="IPR006118">
    <property type="entry name" value="Recombinase_CS"/>
</dbReference>
<sequence length="53" mass="6128">MSTVGYARVSSTGQSLDIQWEKLKEAKCDRIYQEKHSGRTADRPEFQACMNYL</sequence>
<keyword evidence="2" id="KW-0238">DNA-binding</keyword>
<proteinExistence type="predicted"/>
<feature type="active site" description="O-(5'-phospho-DNA)-serine intermediate" evidence="4 5">
    <location>
        <position position="10"/>
    </location>
</feature>
<dbReference type="PROSITE" id="PS51736">
    <property type="entry name" value="RECOMBINASES_3"/>
    <property type="match status" value="1"/>
</dbReference>
<evidence type="ECO:0000259" key="6">
    <source>
        <dbReference type="PROSITE" id="PS51736"/>
    </source>
</evidence>
<dbReference type="Gene3D" id="3.40.50.1390">
    <property type="entry name" value="Resolvase, N-terminal catalytic domain"/>
    <property type="match status" value="1"/>
</dbReference>
<accession>G2GZQ6</accession>
<dbReference type="AlphaFoldDB" id="G2GZQ6"/>
<dbReference type="GO" id="GO:0003677">
    <property type="term" value="F:DNA binding"/>
    <property type="evidence" value="ECO:0007669"/>
    <property type="project" value="UniProtKB-KW"/>
</dbReference>
<feature type="domain" description="Resolvase/invertase-type recombinase catalytic" evidence="6">
    <location>
        <begin position="2"/>
        <end position="53"/>
    </location>
</feature>
<evidence type="ECO:0000256" key="4">
    <source>
        <dbReference type="PIRSR" id="PIRSR606118-50"/>
    </source>
</evidence>
<evidence type="ECO:0000256" key="5">
    <source>
        <dbReference type="PROSITE-ProRule" id="PRU10137"/>
    </source>
</evidence>
<dbReference type="SUPFAM" id="SSF53041">
    <property type="entry name" value="Resolvase-like"/>
    <property type="match status" value="1"/>
</dbReference>